<evidence type="ECO:0000259" key="1">
    <source>
        <dbReference type="SMART" id="SM00829"/>
    </source>
</evidence>
<dbReference type="InterPro" id="IPR036291">
    <property type="entry name" value="NAD(P)-bd_dom_sf"/>
</dbReference>
<dbReference type="STRING" id="187868.SAMN05192589_11924"/>
<dbReference type="OrthoDB" id="9787435at2"/>
<dbReference type="RefSeq" id="WP_092745742.1">
    <property type="nucleotide sequence ID" value="NZ_FMZC01000019.1"/>
</dbReference>
<dbReference type="GO" id="GO:0016491">
    <property type="term" value="F:oxidoreductase activity"/>
    <property type="evidence" value="ECO:0007669"/>
    <property type="project" value="InterPro"/>
</dbReference>
<reference evidence="2 3" key="1">
    <citation type="submission" date="2016-10" db="EMBL/GenBank/DDBJ databases">
        <authorList>
            <person name="de Groot N.N."/>
        </authorList>
    </citation>
    <scope>NUCLEOTIDE SEQUENCE [LARGE SCALE GENOMIC DNA]</scope>
    <source>
        <strain evidence="2 3">DSM 16619</strain>
    </source>
</reference>
<dbReference type="InterPro" id="IPR013149">
    <property type="entry name" value="ADH-like_C"/>
</dbReference>
<accession>A0A1G7DHK2</accession>
<feature type="domain" description="Enoyl reductase (ER)" evidence="1">
    <location>
        <begin position="9"/>
        <end position="336"/>
    </location>
</feature>
<dbReference type="Gene3D" id="3.40.50.720">
    <property type="entry name" value="NAD(P)-binding Rossmann-like Domain"/>
    <property type="match status" value="1"/>
</dbReference>
<organism evidence="2 3">
    <name type="scientific">Paracidovorax valerianellae</name>
    <dbReference type="NCBI Taxonomy" id="187868"/>
    <lineage>
        <taxon>Bacteria</taxon>
        <taxon>Pseudomonadati</taxon>
        <taxon>Pseudomonadota</taxon>
        <taxon>Betaproteobacteria</taxon>
        <taxon>Burkholderiales</taxon>
        <taxon>Comamonadaceae</taxon>
        <taxon>Paracidovorax</taxon>
    </lineage>
</organism>
<keyword evidence="3" id="KW-1185">Reference proteome</keyword>
<dbReference type="Gene3D" id="3.90.180.10">
    <property type="entry name" value="Medium-chain alcohol dehydrogenases, catalytic domain"/>
    <property type="match status" value="1"/>
</dbReference>
<dbReference type="CDD" id="cd08276">
    <property type="entry name" value="MDR7"/>
    <property type="match status" value="1"/>
</dbReference>
<dbReference type="AlphaFoldDB" id="A0A1G7DHK2"/>
<name>A0A1G7DHK2_9BURK</name>
<dbReference type="PANTHER" id="PTHR45033">
    <property type="match status" value="1"/>
</dbReference>
<protein>
    <submittedName>
        <fullName evidence="2">NADPH:quinone reductase</fullName>
    </submittedName>
</protein>
<proteinExistence type="predicted"/>
<dbReference type="InterPro" id="IPR011032">
    <property type="entry name" value="GroES-like_sf"/>
</dbReference>
<dbReference type="InterPro" id="IPR052711">
    <property type="entry name" value="Zinc_ADH-like"/>
</dbReference>
<sequence>MKALQLTAPSLDAFRPAELPDPQPGKGEVLVRLRAATLNFVDVAVATGQFPAAGFPMVPVADGAGEVAALGYGVEDLALGLAVGDRVIPHFMPHWQGGAASARHLAAMRGITLPGSLAEYAVVPAASLVTLPAHLDFAQGAALPIAATTAWNAVRSAPLRPGSVVVLLGTGGVALFALQFAKACGATVILASSSDAKLERARLLGADHLINYRTTPAWDEAVQNITEGRGADLVVETVGAATFARSLNAAAIGGTVFTIGFLGGTASSIDLLPIIVKSLRVVGNNTGSVDDLAQAARAIAAHRIVPVIDQTFSMQEVPAAYAALSAGGRHFGKIAIVH</sequence>
<dbReference type="SMART" id="SM00829">
    <property type="entry name" value="PKS_ER"/>
    <property type="match status" value="1"/>
</dbReference>
<dbReference type="PANTHER" id="PTHR45033:SF2">
    <property type="entry name" value="ZINC-TYPE ALCOHOL DEHYDROGENASE-LIKE PROTEIN C1773.06C"/>
    <property type="match status" value="1"/>
</dbReference>
<dbReference type="Pfam" id="PF00107">
    <property type="entry name" value="ADH_zinc_N"/>
    <property type="match status" value="1"/>
</dbReference>
<dbReference type="EMBL" id="FMZC01000019">
    <property type="protein sequence ID" value="SDE50530.1"/>
    <property type="molecule type" value="Genomic_DNA"/>
</dbReference>
<evidence type="ECO:0000313" key="3">
    <source>
        <dbReference type="Proteomes" id="UP000198781"/>
    </source>
</evidence>
<dbReference type="SUPFAM" id="SSF50129">
    <property type="entry name" value="GroES-like"/>
    <property type="match status" value="1"/>
</dbReference>
<gene>
    <name evidence="2" type="ORF">SAMN05192589_11924</name>
</gene>
<dbReference type="InterPro" id="IPR020843">
    <property type="entry name" value="ER"/>
</dbReference>
<dbReference type="SUPFAM" id="SSF51735">
    <property type="entry name" value="NAD(P)-binding Rossmann-fold domains"/>
    <property type="match status" value="1"/>
</dbReference>
<dbReference type="InterPro" id="IPR013154">
    <property type="entry name" value="ADH-like_N"/>
</dbReference>
<dbReference type="Proteomes" id="UP000198781">
    <property type="component" value="Unassembled WGS sequence"/>
</dbReference>
<dbReference type="Pfam" id="PF08240">
    <property type="entry name" value="ADH_N"/>
    <property type="match status" value="1"/>
</dbReference>
<evidence type="ECO:0000313" key="2">
    <source>
        <dbReference type="EMBL" id="SDE50530.1"/>
    </source>
</evidence>